<protein>
    <submittedName>
        <fullName evidence="5">ABC-2 type transport system ATP-binding protein</fullName>
    </submittedName>
</protein>
<sequence length="301" mass="33892">MKIIECRDISKMYFRQKALEQLTFSIEENKITGLIGRNGAGKTTLLKLISGFIKPTAGEIKVFSEQPFNNLFVSANSILVDDSMSFPAALNLGDIMDAAAAFYSNWHQPLAEGLLDYFSLEKYKYHNRLSKGQTSTFNMIIGLASRCPLTLFDEPTIGMDAAVRKDFYRALLKDYLAFPRTIVLSSHHLEEIEHLLEDVLLIKNGQCLLHLPIYDVKEMMISVEGKLAIADQVLQEKEIIYEQSIGTNHVHRVLLREEASVEELQGAERMGLKIRPVNASDACVYLTDKGKGVIDDVFNKN</sequence>
<keyword evidence="2" id="KW-0547">Nucleotide-binding</keyword>
<dbReference type="Gene3D" id="3.40.50.300">
    <property type="entry name" value="P-loop containing nucleotide triphosphate hydrolases"/>
    <property type="match status" value="1"/>
</dbReference>
<keyword evidence="1" id="KW-0813">Transport</keyword>
<feature type="domain" description="ABC transporter" evidence="4">
    <location>
        <begin position="4"/>
        <end position="229"/>
    </location>
</feature>
<gene>
    <name evidence="5" type="ORF">J2S17_002426</name>
</gene>
<dbReference type="CDD" id="cd03230">
    <property type="entry name" value="ABC_DR_subfamily_A"/>
    <property type="match status" value="1"/>
</dbReference>
<evidence type="ECO:0000313" key="6">
    <source>
        <dbReference type="Proteomes" id="UP001238088"/>
    </source>
</evidence>
<reference evidence="5 6" key="1">
    <citation type="submission" date="2023-07" db="EMBL/GenBank/DDBJ databases">
        <title>Genomic Encyclopedia of Type Strains, Phase IV (KMG-IV): sequencing the most valuable type-strain genomes for metagenomic binning, comparative biology and taxonomic classification.</title>
        <authorList>
            <person name="Goeker M."/>
        </authorList>
    </citation>
    <scope>NUCLEOTIDE SEQUENCE [LARGE SCALE GENOMIC DNA]</scope>
    <source>
        <strain evidence="5 6">DSM 23494</strain>
    </source>
</reference>
<dbReference type="InterPro" id="IPR051782">
    <property type="entry name" value="ABC_Transporter_VariousFunc"/>
</dbReference>
<proteinExistence type="predicted"/>
<name>A0ABU0AH11_9BACI</name>
<evidence type="ECO:0000313" key="5">
    <source>
        <dbReference type="EMBL" id="MDQ0270551.1"/>
    </source>
</evidence>
<dbReference type="SUPFAM" id="SSF52540">
    <property type="entry name" value="P-loop containing nucleoside triphosphate hydrolases"/>
    <property type="match status" value="1"/>
</dbReference>
<dbReference type="GO" id="GO:0005524">
    <property type="term" value="F:ATP binding"/>
    <property type="evidence" value="ECO:0007669"/>
    <property type="project" value="UniProtKB-KW"/>
</dbReference>
<keyword evidence="3 5" id="KW-0067">ATP-binding</keyword>
<dbReference type="Proteomes" id="UP001238088">
    <property type="component" value="Unassembled WGS sequence"/>
</dbReference>
<dbReference type="PROSITE" id="PS50893">
    <property type="entry name" value="ABC_TRANSPORTER_2"/>
    <property type="match status" value="1"/>
</dbReference>
<dbReference type="InterPro" id="IPR003593">
    <property type="entry name" value="AAA+_ATPase"/>
</dbReference>
<evidence type="ECO:0000259" key="4">
    <source>
        <dbReference type="PROSITE" id="PS50893"/>
    </source>
</evidence>
<evidence type="ECO:0000256" key="1">
    <source>
        <dbReference type="ARBA" id="ARBA00022448"/>
    </source>
</evidence>
<dbReference type="Pfam" id="PF00005">
    <property type="entry name" value="ABC_tran"/>
    <property type="match status" value="1"/>
</dbReference>
<dbReference type="InterPro" id="IPR003439">
    <property type="entry name" value="ABC_transporter-like_ATP-bd"/>
</dbReference>
<evidence type="ECO:0000256" key="2">
    <source>
        <dbReference type="ARBA" id="ARBA00022741"/>
    </source>
</evidence>
<dbReference type="InterPro" id="IPR027417">
    <property type="entry name" value="P-loop_NTPase"/>
</dbReference>
<dbReference type="PANTHER" id="PTHR42939:SF1">
    <property type="entry name" value="ABC TRANSPORTER ATP-BINDING PROTEIN ALBC-RELATED"/>
    <property type="match status" value="1"/>
</dbReference>
<dbReference type="SMART" id="SM00382">
    <property type="entry name" value="AAA"/>
    <property type="match status" value="1"/>
</dbReference>
<organism evidence="5 6">
    <name type="scientific">Cytobacillus purgationiresistens</name>
    <dbReference type="NCBI Taxonomy" id="863449"/>
    <lineage>
        <taxon>Bacteria</taxon>
        <taxon>Bacillati</taxon>
        <taxon>Bacillota</taxon>
        <taxon>Bacilli</taxon>
        <taxon>Bacillales</taxon>
        <taxon>Bacillaceae</taxon>
        <taxon>Cytobacillus</taxon>
    </lineage>
</organism>
<comment type="caution">
    <text evidence="5">The sequence shown here is derived from an EMBL/GenBank/DDBJ whole genome shotgun (WGS) entry which is preliminary data.</text>
</comment>
<evidence type="ECO:0000256" key="3">
    <source>
        <dbReference type="ARBA" id="ARBA00022840"/>
    </source>
</evidence>
<keyword evidence="6" id="KW-1185">Reference proteome</keyword>
<dbReference type="RefSeq" id="WP_307475067.1">
    <property type="nucleotide sequence ID" value="NZ_JAUSUB010000009.1"/>
</dbReference>
<dbReference type="EMBL" id="JAUSUB010000009">
    <property type="protein sequence ID" value="MDQ0270551.1"/>
    <property type="molecule type" value="Genomic_DNA"/>
</dbReference>
<dbReference type="PANTHER" id="PTHR42939">
    <property type="entry name" value="ABC TRANSPORTER ATP-BINDING PROTEIN ALBC-RELATED"/>
    <property type="match status" value="1"/>
</dbReference>
<accession>A0ABU0AH11</accession>